<gene>
    <name evidence="6" type="ORF">PPERSA_05220</name>
</gene>
<dbReference type="OMA" id="FNNTCIQ"/>
<keyword evidence="3" id="KW-0175">Coiled coil</keyword>
<feature type="region of interest" description="Disordered" evidence="4">
    <location>
        <begin position="85"/>
        <end position="119"/>
    </location>
</feature>
<accession>A0A0V0R9C7</accession>
<evidence type="ECO:0000256" key="1">
    <source>
        <dbReference type="ARBA" id="ARBA00022884"/>
    </source>
</evidence>
<evidence type="ECO:0000259" key="5">
    <source>
        <dbReference type="PROSITE" id="PS50102"/>
    </source>
</evidence>
<dbReference type="EMBL" id="LDAU01000007">
    <property type="protein sequence ID" value="KRX11111.1"/>
    <property type="molecule type" value="Genomic_DNA"/>
</dbReference>
<feature type="domain" description="RRM" evidence="5">
    <location>
        <begin position="554"/>
        <end position="633"/>
    </location>
</feature>
<dbReference type="AlphaFoldDB" id="A0A0V0R9C7"/>
<feature type="domain" description="RRM" evidence="5">
    <location>
        <begin position="3"/>
        <end position="83"/>
    </location>
</feature>
<comment type="caution">
    <text evidence="6">The sequence shown here is derived from an EMBL/GenBank/DDBJ whole genome shotgun (WGS) entry which is preliminary data.</text>
</comment>
<dbReference type="OrthoDB" id="439639at2759"/>
<dbReference type="CDD" id="cd12318">
    <property type="entry name" value="RRM5_RBM19_like"/>
    <property type="match status" value="1"/>
</dbReference>
<dbReference type="InterPro" id="IPR035979">
    <property type="entry name" value="RBD_domain_sf"/>
</dbReference>
<feature type="compositionally biased region" description="Basic and acidic residues" evidence="4">
    <location>
        <begin position="146"/>
        <end position="164"/>
    </location>
</feature>
<feature type="region of interest" description="Disordered" evidence="4">
    <location>
        <begin position="314"/>
        <end position="356"/>
    </location>
</feature>
<keyword evidence="1 2" id="KW-0694">RNA-binding</keyword>
<feature type="compositionally biased region" description="Basic and acidic residues" evidence="4">
    <location>
        <begin position="175"/>
        <end position="216"/>
    </location>
</feature>
<dbReference type="InterPro" id="IPR034423">
    <property type="entry name" value="RBM19_RRM5"/>
</dbReference>
<dbReference type="InterPro" id="IPR052462">
    <property type="entry name" value="SLIRP/GR-RBP-like"/>
</dbReference>
<feature type="domain" description="RRM" evidence="5">
    <location>
        <begin position="230"/>
        <end position="309"/>
    </location>
</feature>
<feature type="coiled-coil region" evidence="3">
    <location>
        <begin position="527"/>
        <end position="554"/>
    </location>
</feature>
<evidence type="ECO:0000256" key="4">
    <source>
        <dbReference type="SAM" id="MobiDB-lite"/>
    </source>
</evidence>
<dbReference type="CDD" id="cd12317">
    <property type="entry name" value="RRM4_RBM19_RRM3_MRD1"/>
    <property type="match status" value="1"/>
</dbReference>
<name>A0A0V0R9C7_PSEPJ</name>
<dbReference type="InParanoid" id="A0A0V0R9C7"/>
<organism evidence="6 7">
    <name type="scientific">Pseudocohnilembus persalinus</name>
    <name type="common">Ciliate</name>
    <dbReference type="NCBI Taxonomy" id="266149"/>
    <lineage>
        <taxon>Eukaryota</taxon>
        <taxon>Sar</taxon>
        <taxon>Alveolata</taxon>
        <taxon>Ciliophora</taxon>
        <taxon>Intramacronucleata</taxon>
        <taxon>Oligohymenophorea</taxon>
        <taxon>Scuticociliatia</taxon>
        <taxon>Philasterida</taxon>
        <taxon>Pseudocohnilembidae</taxon>
        <taxon>Pseudocohnilembus</taxon>
    </lineage>
</organism>
<dbReference type="PROSITE" id="PS50102">
    <property type="entry name" value="RRM"/>
    <property type="match status" value="5"/>
</dbReference>
<dbReference type="FunCoup" id="A0A0V0R9C7">
    <property type="interactions" value="161"/>
</dbReference>
<dbReference type="SUPFAM" id="SSF54928">
    <property type="entry name" value="RNA-binding domain, RBD"/>
    <property type="match status" value="4"/>
</dbReference>
<dbReference type="InterPro" id="IPR003954">
    <property type="entry name" value="RRM_euk-type"/>
</dbReference>
<feature type="domain" description="RRM" evidence="5">
    <location>
        <begin position="653"/>
        <end position="730"/>
    </location>
</feature>
<dbReference type="InterPro" id="IPR000504">
    <property type="entry name" value="RRM_dom"/>
</dbReference>
<dbReference type="Proteomes" id="UP000054937">
    <property type="component" value="Unassembled WGS sequence"/>
</dbReference>
<protein>
    <recommendedName>
        <fullName evidence="5">RRM domain-containing protein</fullName>
    </recommendedName>
</protein>
<dbReference type="GO" id="GO:0003723">
    <property type="term" value="F:RNA binding"/>
    <property type="evidence" value="ECO:0007669"/>
    <property type="project" value="UniProtKB-UniRule"/>
</dbReference>
<dbReference type="CDD" id="cd12320">
    <property type="entry name" value="RRM6_RBM19_RRM5_MRD1"/>
    <property type="match status" value="1"/>
</dbReference>
<evidence type="ECO:0000256" key="3">
    <source>
        <dbReference type="SAM" id="Coils"/>
    </source>
</evidence>
<feature type="compositionally biased region" description="Basic and acidic residues" evidence="4">
    <location>
        <begin position="328"/>
        <end position="347"/>
    </location>
</feature>
<reference evidence="6 7" key="1">
    <citation type="journal article" date="2015" name="Sci. Rep.">
        <title>Genome of the facultative scuticociliatosis pathogen Pseudocohnilembus persalinus provides insight into its virulence through horizontal gene transfer.</title>
        <authorList>
            <person name="Xiong J."/>
            <person name="Wang G."/>
            <person name="Cheng J."/>
            <person name="Tian M."/>
            <person name="Pan X."/>
            <person name="Warren A."/>
            <person name="Jiang C."/>
            <person name="Yuan D."/>
            <person name="Miao W."/>
        </authorList>
    </citation>
    <scope>NUCLEOTIDE SEQUENCE [LARGE SCALE GENOMIC DNA]</scope>
    <source>
        <strain evidence="6">36N120E</strain>
    </source>
</reference>
<feature type="domain" description="RRM" evidence="5">
    <location>
        <begin position="448"/>
        <end position="520"/>
    </location>
</feature>
<dbReference type="SMART" id="SM00361">
    <property type="entry name" value="RRM_1"/>
    <property type="match status" value="3"/>
</dbReference>
<dbReference type="Pfam" id="PF00076">
    <property type="entry name" value="RRM_1"/>
    <property type="match status" value="5"/>
</dbReference>
<dbReference type="PANTHER" id="PTHR48027">
    <property type="entry name" value="HETEROGENEOUS NUCLEAR RIBONUCLEOPROTEIN 87F-RELATED"/>
    <property type="match status" value="1"/>
</dbReference>
<feature type="compositionally biased region" description="Low complexity" evidence="4">
    <location>
        <begin position="314"/>
        <end position="327"/>
    </location>
</feature>
<proteinExistence type="predicted"/>
<evidence type="ECO:0000313" key="7">
    <source>
        <dbReference type="Proteomes" id="UP000054937"/>
    </source>
</evidence>
<dbReference type="SMART" id="SM00360">
    <property type="entry name" value="RRM"/>
    <property type="match status" value="5"/>
</dbReference>
<dbReference type="Gene3D" id="3.30.70.330">
    <property type="match status" value="5"/>
</dbReference>
<sequence>MNTRLIVKNIPTNVSEQNLKEHFSKFGDVTDVKIILGNKGKSKSHRRFCFIGYKSEKACLQAKNYFNNTYLQASKIAVEFAQTKDASGQIDNNKRKHPNQNEDKLNKKQKKQQEQDAIEKSEKFQEFLQLMKEGAKGSMSWNDVVSQKEEKNKKNSKKSQKESLKQQGKGMTLEEFEKFQSGDLNESEKQKKLSQKSEKEEKFSEKNKKYGEKEEGLEKEEEEEKKINAKRLYIVNIPYKITEQELTQLFEKFGVITELKLPMKDKEQGITKGFCFVQYEKQEEALRCFSELDNQIVMGRILHVRPSFEPVQREYQNQENQENQGNQEQKKDEDLPESEKVHQKAEEAAQTEKSSYKKMKKIEMRKKLDDKTNWNTLFLNPNSILEAIANTYNVRKSEILSSESQDLAVRQSLAEAQIIKETRDWMEGQGLNLEFLDSERKKCQRSDRIILVKNLPYKITEEKLRDVFSHYGKVERVLLSPNRSIGIVEYDNEKHAKNAFQNLSYHIINHNPLYLEWAPENLMDDGNIQQNSNKIEEENKIDEEEENNKNQLSKILYVKNLNFDTTEKALEKHFSEANVGDLRSVKIVKTKEGLSSGYGFIEFKNQESIMKCLKKLQNSLLDDHMLKLSISKQKENKNNENKRKQKKDFEISNKLVVRNLAFESTKKEIRELFKNYGEIKSVRLPQKMNGQHRGFAFVEFVSQEEAKNAYVSLGQTHLYGRKLVIEYAKQEAQ</sequence>
<feature type="region of interest" description="Disordered" evidence="4">
    <location>
        <begin position="138"/>
        <end position="222"/>
    </location>
</feature>
<evidence type="ECO:0000313" key="6">
    <source>
        <dbReference type="EMBL" id="KRX11111.1"/>
    </source>
</evidence>
<keyword evidence="7" id="KW-1185">Reference proteome</keyword>
<evidence type="ECO:0000256" key="2">
    <source>
        <dbReference type="PROSITE-ProRule" id="PRU00176"/>
    </source>
</evidence>
<feature type="compositionally biased region" description="Basic and acidic residues" evidence="4">
    <location>
        <begin position="99"/>
        <end position="119"/>
    </location>
</feature>
<dbReference type="InterPro" id="IPR012677">
    <property type="entry name" value="Nucleotide-bd_a/b_plait_sf"/>
</dbReference>